<dbReference type="GO" id="GO:0071555">
    <property type="term" value="P:cell wall organization"/>
    <property type="evidence" value="ECO:0007669"/>
    <property type="project" value="UniProtKB-KW"/>
</dbReference>
<keyword evidence="7 16" id="KW-0285">Flavoprotein</keyword>
<evidence type="ECO:0000256" key="8">
    <source>
        <dbReference type="ARBA" id="ARBA00022827"/>
    </source>
</evidence>
<feature type="active site" evidence="16">
    <location>
        <position position="181"/>
    </location>
</feature>
<keyword evidence="10 16" id="KW-0133">Cell shape</keyword>
<evidence type="ECO:0000256" key="11">
    <source>
        <dbReference type="ARBA" id="ARBA00022984"/>
    </source>
</evidence>
<comment type="subcellular location">
    <subcellularLocation>
        <location evidence="3 16">Cytoplasm</location>
    </subcellularLocation>
</comment>
<evidence type="ECO:0000256" key="16">
    <source>
        <dbReference type="HAMAP-Rule" id="MF_00037"/>
    </source>
</evidence>
<dbReference type="PROSITE" id="PS51387">
    <property type="entry name" value="FAD_PCMH"/>
    <property type="match status" value="1"/>
</dbReference>
<evidence type="ECO:0000256" key="14">
    <source>
        <dbReference type="ARBA" id="ARBA00023316"/>
    </source>
</evidence>
<evidence type="ECO:0000256" key="2">
    <source>
        <dbReference type="ARBA" id="ARBA00003921"/>
    </source>
</evidence>
<dbReference type="InterPro" id="IPR006094">
    <property type="entry name" value="Oxid_FAD_bind_N"/>
</dbReference>
<keyword evidence="8 16" id="KW-0274">FAD</keyword>
<proteinExistence type="inferred from homology"/>
<dbReference type="HAMAP" id="MF_00037">
    <property type="entry name" value="MurB"/>
    <property type="match status" value="1"/>
</dbReference>
<dbReference type="PANTHER" id="PTHR21071:SF4">
    <property type="entry name" value="UDP-N-ACETYLENOLPYRUVOYLGLUCOSAMINE REDUCTASE"/>
    <property type="match status" value="1"/>
</dbReference>
<dbReference type="SUPFAM" id="SSF56176">
    <property type="entry name" value="FAD-binding/transporter-associated domain-like"/>
    <property type="match status" value="1"/>
</dbReference>
<feature type="active site" description="Proton donor" evidence="16">
    <location>
        <position position="231"/>
    </location>
</feature>
<evidence type="ECO:0000256" key="10">
    <source>
        <dbReference type="ARBA" id="ARBA00022960"/>
    </source>
</evidence>
<comment type="cofactor">
    <cofactor evidence="1 16">
        <name>FAD</name>
        <dbReference type="ChEBI" id="CHEBI:57692"/>
    </cofactor>
</comment>
<dbReference type="InterPro" id="IPR016169">
    <property type="entry name" value="FAD-bd_PCMH_sub2"/>
</dbReference>
<dbReference type="EMBL" id="JACRSO010000001">
    <property type="protein sequence ID" value="MBC8528163.1"/>
    <property type="molecule type" value="Genomic_DNA"/>
</dbReference>
<dbReference type="GO" id="GO:0008762">
    <property type="term" value="F:UDP-N-acetylmuramate dehydrogenase activity"/>
    <property type="evidence" value="ECO:0007669"/>
    <property type="project" value="UniProtKB-UniRule"/>
</dbReference>
<dbReference type="GO" id="GO:0071949">
    <property type="term" value="F:FAD binding"/>
    <property type="evidence" value="ECO:0007669"/>
    <property type="project" value="InterPro"/>
</dbReference>
<feature type="domain" description="FAD-binding PCMH-type" evidence="17">
    <location>
        <begin position="35"/>
        <end position="202"/>
    </location>
</feature>
<dbReference type="EC" id="1.3.1.98" evidence="16"/>
<dbReference type="Pfam" id="PF02873">
    <property type="entry name" value="MurB_C"/>
    <property type="match status" value="1"/>
</dbReference>
<comment type="pathway">
    <text evidence="4 16">Cell wall biogenesis; peptidoglycan biosynthesis.</text>
</comment>
<organism evidence="18 19">
    <name type="scientific">Luoshenia tenuis</name>
    <dbReference type="NCBI Taxonomy" id="2763654"/>
    <lineage>
        <taxon>Bacteria</taxon>
        <taxon>Bacillati</taxon>
        <taxon>Bacillota</taxon>
        <taxon>Clostridia</taxon>
        <taxon>Christensenellales</taxon>
        <taxon>Christensenellaceae</taxon>
        <taxon>Luoshenia</taxon>
    </lineage>
</organism>
<dbReference type="GO" id="GO:0008360">
    <property type="term" value="P:regulation of cell shape"/>
    <property type="evidence" value="ECO:0007669"/>
    <property type="project" value="UniProtKB-KW"/>
</dbReference>
<comment type="similarity">
    <text evidence="16">Belongs to the MurB family.</text>
</comment>
<evidence type="ECO:0000256" key="5">
    <source>
        <dbReference type="ARBA" id="ARBA00022490"/>
    </source>
</evidence>
<name>A0A926CYY6_9FIRM</name>
<dbReference type="Gene3D" id="3.90.78.10">
    <property type="entry name" value="UDP-N-acetylenolpyruvoylglucosamine reductase, C-terminal domain"/>
    <property type="match status" value="1"/>
</dbReference>
<comment type="catalytic activity">
    <reaction evidence="15 16">
        <text>UDP-N-acetyl-alpha-D-muramate + NADP(+) = UDP-N-acetyl-3-O-(1-carboxyvinyl)-alpha-D-glucosamine + NADPH + H(+)</text>
        <dbReference type="Rhea" id="RHEA:12248"/>
        <dbReference type="ChEBI" id="CHEBI:15378"/>
        <dbReference type="ChEBI" id="CHEBI:57783"/>
        <dbReference type="ChEBI" id="CHEBI:58349"/>
        <dbReference type="ChEBI" id="CHEBI:68483"/>
        <dbReference type="ChEBI" id="CHEBI:70757"/>
        <dbReference type="EC" id="1.3.1.98"/>
    </reaction>
</comment>
<dbReference type="GO" id="GO:0009252">
    <property type="term" value="P:peptidoglycan biosynthetic process"/>
    <property type="evidence" value="ECO:0007669"/>
    <property type="project" value="UniProtKB-UniRule"/>
</dbReference>
<evidence type="ECO:0000256" key="12">
    <source>
        <dbReference type="ARBA" id="ARBA00023002"/>
    </source>
</evidence>
<dbReference type="GO" id="GO:0051301">
    <property type="term" value="P:cell division"/>
    <property type="evidence" value="ECO:0007669"/>
    <property type="project" value="UniProtKB-KW"/>
</dbReference>
<evidence type="ECO:0000256" key="15">
    <source>
        <dbReference type="ARBA" id="ARBA00048914"/>
    </source>
</evidence>
<keyword evidence="9 16" id="KW-0521">NADP</keyword>
<dbReference type="PANTHER" id="PTHR21071">
    <property type="entry name" value="UDP-N-ACETYLENOLPYRUVOYLGLUCOSAMINE REDUCTASE"/>
    <property type="match status" value="1"/>
</dbReference>
<dbReference type="Proteomes" id="UP000654279">
    <property type="component" value="Unassembled WGS sequence"/>
</dbReference>
<comment type="caution">
    <text evidence="18">The sequence shown here is derived from an EMBL/GenBank/DDBJ whole genome shotgun (WGS) entry which is preliminary data.</text>
</comment>
<gene>
    <name evidence="16 18" type="primary">murB</name>
    <name evidence="18" type="ORF">H8699_01745</name>
</gene>
<evidence type="ECO:0000313" key="19">
    <source>
        <dbReference type="Proteomes" id="UP000654279"/>
    </source>
</evidence>
<dbReference type="InterPro" id="IPR036635">
    <property type="entry name" value="MurB_C_sf"/>
</dbReference>
<sequence length="309" mass="32564">MQSDRTGALRRLVEDIVPGERVHPDWPMARETTFRCGGPADIFVRVADEKELVALLRALKAAGAPWFLMGNGSNLLVRDGGLRGVVLQIGPAFGGTQVQGDILRARAGTLLSQAARAAADKALTGLEFAAGIPGTVGGGVFMNAGAYGGELKDVLHSVRVLNPESGEIYTLAAEQMQMGYRHSRLGETGEIALEAAFKLAPGQQAAILARMEDLNARRREKQPLEKGSAGSTFKRPEGYFAGALIEQAGLKGFSVGPAQVSPKHAGFVVNNGGASAAQVLSVIEQVRRRVLENAGVALQCEVRIVGEDG</sequence>
<dbReference type="GO" id="GO:0005829">
    <property type="term" value="C:cytosol"/>
    <property type="evidence" value="ECO:0007669"/>
    <property type="project" value="TreeGrafter"/>
</dbReference>
<dbReference type="InterPro" id="IPR016167">
    <property type="entry name" value="FAD-bd_PCMH_sub1"/>
</dbReference>
<keyword evidence="11 16" id="KW-0573">Peptidoglycan synthesis</keyword>
<evidence type="ECO:0000256" key="13">
    <source>
        <dbReference type="ARBA" id="ARBA00023306"/>
    </source>
</evidence>
<evidence type="ECO:0000256" key="3">
    <source>
        <dbReference type="ARBA" id="ARBA00004496"/>
    </source>
</evidence>
<feature type="active site" evidence="16">
    <location>
        <position position="301"/>
    </location>
</feature>
<keyword evidence="5 16" id="KW-0963">Cytoplasm</keyword>
<evidence type="ECO:0000259" key="17">
    <source>
        <dbReference type="PROSITE" id="PS51387"/>
    </source>
</evidence>
<comment type="function">
    <text evidence="2 16">Cell wall formation.</text>
</comment>
<keyword evidence="19" id="KW-1185">Reference proteome</keyword>
<dbReference type="NCBIfam" id="TIGR00179">
    <property type="entry name" value="murB"/>
    <property type="match status" value="1"/>
</dbReference>
<reference evidence="18" key="1">
    <citation type="submission" date="2020-08" db="EMBL/GenBank/DDBJ databases">
        <title>Genome public.</title>
        <authorList>
            <person name="Liu C."/>
            <person name="Sun Q."/>
        </authorList>
    </citation>
    <scope>NUCLEOTIDE SEQUENCE</scope>
    <source>
        <strain evidence="18">NSJ-44</strain>
    </source>
</reference>
<keyword evidence="14 16" id="KW-0961">Cell wall biogenesis/degradation</keyword>
<evidence type="ECO:0000256" key="1">
    <source>
        <dbReference type="ARBA" id="ARBA00001974"/>
    </source>
</evidence>
<dbReference type="SUPFAM" id="SSF56194">
    <property type="entry name" value="Uridine diphospho-N-Acetylenolpyruvylglucosamine reductase, MurB, C-terminal domain"/>
    <property type="match status" value="1"/>
</dbReference>
<evidence type="ECO:0000256" key="7">
    <source>
        <dbReference type="ARBA" id="ARBA00022630"/>
    </source>
</evidence>
<evidence type="ECO:0000256" key="6">
    <source>
        <dbReference type="ARBA" id="ARBA00022618"/>
    </source>
</evidence>
<dbReference type="Gene3D" id="3.30.43.10">
    <property type="entry name" value="Uridine Diphospho-n-acetylenolpyruvylglucosamine Reductase, domain 2"/>
    <property type="match status" value="1"/>
</dbReference>
<protein>
    <recommendedName>
        <fullName evidence="16">UDP-N-acetylenolpyruvoylglucosamine reductase</fullName>
        <ecNumber evidence="16">1.3.1.98</ecNumber>
    </recommendedName>
    <alternativeName>
        <fullName evidence="16">UDP-N-acetylmuramate dehydrogenase</fullName>
    </alternativeName>
</protein>
<evidence type="ECO:0000313" key="18">
    <source>
        <dbReference type="EMBL" id="MBC8528163.1"/>
    </source>
</evidence>
<keyword evidence="12 16" id="KW-0560">Oxidoreductase</keyword>
<dbReference type="NCBIfam" id="NF010480">
    <property type="entry name" value="PRK13905.1"/>
    <property type="match status" value="1"/>
</dbReference>
<dbReference type="InterPro" id="IPR011601">
    <property type="entry name" value="MurB_C"/>
</dbReference>
<accession>A0A926CYY6</accession>
<dbReference type="InterPro" id="IPR016166">
    <property type="entry name" value="FAD-bd_PCMH"/>
</dbReference>
<dbReference type="Gene3D" id="3.30.465.10">
    <property type="match status" value="1"/>
</dbReference>
<dbReference type="Pfam" id="PF01565">
    <property type="entry name" value="FAD_binding_4"/>
    <property type="match status" value="1"/>
</dbReference>
<dbReference type="InterPro" id="IPR003170">
    <property type="entry name" value="MurB"/>
</dbReference>
<dbReference type="AlphaFoldDB" id="A0A926CYY6"/>
<evidence type="ECO:0000256" key="4">
    <source>
        <dbReference type="ARBA" id="ARBA00004752"/>
    </source>
</evidence>
<dbReference type="RefSeq" id="WP_249284205.1">
    <property type="nucleotide sequence ID" value="NZ_JACRSO010000001.1"/>
</dbReference>
<dbReference type="InterPro" id="IPR036318">
    <property type="entry name" value="FAD-bd_PCMH-like_sf"/>
</dbReference>
<keyword evidence="6 16" id="KW-0132">Cell division</keyword>
<keyword evidence="13 16" id="KW-0131">Cell cycle</keyword>
<evidence type="ECO:0000256" key="9">
    <source>
        <dbReference type="ARBA" id="ARBA00022857"/>
    </source>
</evidence>